<sequence length="176" mass="20273">MMHNRGDPETGEVIDCDTGELQTPFLQSSKPKYYGDCETGEQAQKHIVYQRSKFRVPRSALKLPVFDTAILDSAKNDSENGFDLTLLILPLLIILPGWALILYLLAEVLYHDWAHSHEKTHIRCKTPMRIMFDYKCAECLAKKQMQKVGKLQDERTLKIHSRRILNYDYAQFGIGS</sequence>
<name>A0A1B6FHM3_9HEMI</name>
<dbReference type="EMBL" id="GECZ01020326">
    <property type="protein sequence ID" value="JAS49443.1"/>
    <property type="molecule type" value="Transcribed_RNA"/>
</dbReference>
<dbReference type="AlphaFoldDB" id="A0A1B6FHM3"/>
<keyword evidence="1" id="KW-0472">Membrane</keyword>
<organism evidence="2">
    <name type="scientific">Cuerna arida</name>
    <dbReference type="NCBI Taxonomy" id="1464854"/>
    <lineage>
        <taxon>Eukaryota</taxon>
        <taxon>Metazoa</taxon>
        <taxon>Ecdysozoa</taxon>
        <taxon>Arthropoda</taxon>
        <taxon>Hexapoda</taxon>
        <taxon>Insecta</taxon>
        <taxon>Pterygota</taxon>
        <taxon>Neoptera</taxon>
        <taxon>Paraneoptera</taxon>
        <taxon>Hemiptera</taxon>
        <taxon>Auchenorrhyncha</taxon>
        <taxon>Membracoidea</taxon>
        <taxon>Cicadellidae</taxon>
        <taxon>Cicadellinae</taxon>
        <taxon>Proconiini</taxon>
        <taxon>Cuerna</taxon>
    </lineage>
</organism>
<dbReference type="EMBL" id="GECZ01000647">
    <property type="protein sequence ID" value="JAS69122.1"/>
    <property type="molecule type" value="Transcribed_RNA"/>
</dbReference>
<evidence type="ECO:0000313" key="3">
    <source>
        <dbReference type="EMBL" id="JAS69122.1"/>
    </source>
</evidence>
<proteinExistence type="predicted"/>
<accession>A0A1B6FHM3</accession>
<protein>
    <submittedName>
        <fullName evidence="2">Uncharacterized protein</fullName>
    </submittedName>
</protein>
<keyword evidence="1" id="KW-1133">Transmembrane helix</keyword>
<feature type="transmembrane region" description="Helical" evidence="1">
    <location>
        <begin position="84"/>
        <end position="106"/>
    </location>
</feature>
<evidence type="ECO:0000313" key="2">
    <source>
        <dbReference type="EMBL" id="JAS49443.1"/>
    </source>
</evidence>
<evidence type="ECO:0000256" key="1">
    <source>
        <dbReference type="SAM" id="Phobius"/>
    </source>
</evidence>
<reference evidence="2" key="1">
    <citation type="submission" date="2015-11" db="EMBL/GenBank/DDBJ databases">
        <title>De novo transcriptome assembly of four potential Pierce s Disease insect vectors from Arizona vineyards.</title>
        <authorList>
            <person name="Tassone E.E."/>
        </authorList>
    </citation>
    <scope>NUCLEOTIDE SEQUENCE</scope>
</reference>
<keyword evidence="1" id="KW-0812">Transmembrane</keyword>
<gene>
    <name evidence="2" type="ORF">g.29668</name>
    <name evidence="3" type="ORF">g.29669</name>
</gene>